<dbReference type="PROSITE" id="PS51898">
    <property type="entry name" value="TYR_RECOMBINASE"/>
    <property type="match status" value="1"/>
</dbReference>
<reference evidence="12 13" key="1">
    <citation type="submission" date="2014-02" db="EMBL/GenBank/DDBJ databases">
        <authorList>
            <person name="Meadows H.N."/>
            <person name="Fisher J.N.B."/>
            <person name="Gardner A.V."/>
            <person name="Merrill B.D."/>
            <person name="Hartmann K.A."/>
            <person name="Bailey M.E."/>
            <person name="Beckstead A.P."/>
            <person name="Deus L.M."/>
            <person name="Earl A.S."/>
            <person name="Easter R.A."/>
            <person name="Gibby P.D."/>
            <person name="Graves K.A."/>
            <person name="Ayer P.A."/>
            <person name="Heiner M.E."/>
            <person name="Herring J.A."/>
            <person name="Jaen A.D."/>
            <person name="Liu J.E."/>
            <person name="Manci A.M."/>
            <person name="Nielsen D.A."/>
            <person name="Paz H.C."/>
            <person name="Sabin N.R."/>
            <person name="Solomon M.B."/>
            <person name="Sutter R.A."/>
            <person name="Wake B.N."/>
            <person name="Willyerd H.J."/>
            <person name="Zimmerman L.J."/>
            <person name="Breakwell D.P."/>
            <person name="Burnett S.H."/>
            <person name="Grose J.H."/>
            <person name="Bradley K.W."/>
            <person name="Clarke D.Q."/>
            <person name="Lewis M.F."/>
            <person name="Barker L.P."/>
            <person name="Bailey C."/>
            <person name="Asai D.J."/>
            <person name="Garber M.L."/>
            <person name="Bowman C.A."/>
            <person name="Russell D.A."/>
            <person name="Pope W.H."/>
            <person name="Jacobs-Sera D."/>
            <person name="Hendrix R.W."/>
            <person name="Hatfull G.F."/>
        </authorList>
    </citation>
    <scope>NUCLEOTIDE SEQUENCE [LARGE SCALE GENOMIC DNA]</scope>
</reference>
<dbReference type="Pfam" id="PF14659">
    <property type="entry name" value="Phage_int_SAM_3"/>
    <property type="match status" value="1"/>
</dbReference>
<dbReference type="GO" id="GO:0003677">
    <property type="term" value="F:DNA binding"/>
    <property type="evidence" value="ECO:0007669"/>
    <property type="project" value="UniProtKB-UniRule"/>
</dbReference>
<dbReference type="GO" id="GO:0016787">
    <property type="term" value="F:hydrolase activity"/>
    <property type="evidence" value="ECO:0007669"/>
    <property type="project" value="UniProtKB-KW"/>
</dbReference>
<evidence type="ECO:0000256" key="5">
    <source>
        <dbReference type="ARBA" id="ARBA00022908"/>
    </source>
</evidence>
<dbReference type="PANTHER" id="PTHR30349:SF64">
    <property type="entry name" value="PROPHAGE INTEGRASE INTD-RELATED"/>
    <property type="match status" value="1"/>
</dbReference>
<dbReference type="Gene3D" id="1.10.150.130">
    <property type="match status" value="1"/>
</dbReference>
<proteinExistence type="inferred from homology"/>
<protein>
    <recommendedName>
        <fullName evidence="2">Integrase</fullName>
    </recommendedName>
</protein>
<evidence type="ECO:0000259" key="11">
    <source>
        <dbReference type="PROSITE" id="PS51900"/>
    </source>
</evidence>
<keyword evidence="7" id="KW-0233">DNA recombination</keyword>
<dbReference type="GO" id="GO:0044826">
    <property type="term" value="P:viral genome integration into host DNA"/>
    <property type="evidence" value="ECO:0007669"/>
    <property type="project" value="UniProtKB-KW"/>
</dbReference>
<gene>
    <name evidence="12" type="primary">33</name>
    <name evidence="12" type="ORF">PBI_PHANTASTIC_33</name>
</gene>
<evidence type="ECO:0000313" key="12">
    <source>
        <dbReference type="EMBL" id="AHY27096.1"/>
    </source>
</evidence>
<evidence type="ECO:0000256" key="6">
    <source>
        <dbReference type="ARBA" id="ARBA00023125"/>
    </source>
</evidence>
<evidence type="ECO:0000256" key="9">
    <source>
        <dbReference type="PROSITE-ProRule" id="PRU01248"/>
    </source>
</evidence>
<dbReference type="GO" id="GO:0075713">
    <property type="term" value="P:establishment of integrated proviral latency"/>
    <property type="evidence" value="ECO:0007669"/>
    <property type="project" value="UniProtKB-KW"/>
</dbReference>
<evidence type="ECO:0000256" key="2">
    <source>
        <dbReference type="ARBA" id="ARBA00016082"/>
    </source>
</evidence>
<keyword evidence="8" id="KW-1160">Virus entry into host cell</keyword>
<dbReference type="GO" id="GO:0015074">
    <property type="term" value="P:DNA integration"/>
    <property type="evidence" value="ECO:0007669"/>
    <property type="project" value="UniProtKB-KW"/>
</dbReference>
<keyword evidence="5" id="KW-0229">DNA integration</keyword>
<dbReference type="Gene3D" id="1.10.443.10">
    <property type="entry name" value="Intergrase catalytic core"/>
    <property type="match status" value="1"/>
</dbReference>
<feature type="domain" description="Tyr recombinase" evidence="10">
    <location>
        <begin position="180"/>
        <end position="371"/>
    </location>
</feature>
<name>A0A023W687_9CAUD</name>
<dbReference type="PROSITE" id="PS51900">
    <property type="entry name" value="CB"/>
    <property type="match status" value="1"/>
</dbReference>
<organism evidence="12 13">
    <name type="scientific">Mycobacterium phage Phantastic</name>
    <dbReference type="NCBI Taxonomy" id="1486426"/>
    <lineage>
        <taxon>Viruses</taxon>
        <taxon>Duplodnaviria</taxon>
        <taxon>Heunggongvirae</taxon>
        <taxon>Uroviricota</taxon>
        <taxon>Caudoviricetes</taxon>
        <taxon>Veracruzvirus</taxon>
        <taxon>Veracruzvirus phantastic</taxon>
    </lineage>
</organism>
<evidence type="ECO:0000256" key="3">
    <source>
        <dbReference type="ARBA" id="ARBA00022679"/>
    </source>
</evidence>
<dbReference type="GeneID" id="19488222"/>
<keyword evidence="3" id="KW-0808">Transferase</keyword>
<accession>A0A023W687</accession>
<sequence length="381" mass="43152">MRVMAGKKTASRRGWGKIRTIGSGRLQASYVSPVDGKRHYAPTTYDNRMDAEAWLNGERRLLEMETWTPPAERYKKKVVSGVTVEEYLSKWLEERDLAPGTRELYKTHARKRIYPVLGDTPVVEMTPALVRSWWAGMGKQYPTARRHAYNVLRAAMNTAVEDKLLSENPCRIEQKSAPERDVEALTPEELEIVAGEVEEHYRVAVYILAWTSLRFGELIELRRKDIEDDGERMRFRVRRGAARVGNKIVVGNTKTVRSKRPVAVPPHVAQMVREHMADRTKMNKGPEALLVTTTQGNRLSKSAFTRSLKKGYAKLGRTDLRVHDLRAVGATYAAQAGATTKELMVRLGHTTPRMAMKYQMASEARDVEIAKRMSELANSAS</sequence>
<dbReference type="Pfam" id="PF26003">
    <property type="entry name" value="Integrase_N_phage"/>
    <property type="match status" value="1"/>
</dbReference>
<dbReference type="SUPFAM" id="SSF56349">
    <property type="entry name" value="DNA breaking-rejoining enzymes"/>
    <property type="match status" value="1"/>
</dbReference>
<dbReference type="InterPro" id="IPR010998">
    <property type="entry name" value="Integrase_recombinase_N"/>
</dbReference>
<evidence type="ECO:0000256" key="4">
    <source>
        <dbReference type="ARBA" id="ARBA00022801"/>
    </source>
</evidence>
<dbReference type="CDD" id="cd01189">
    <property type="entry name" value="INT_ICEBs1_C_like"/>
    <property type="match status" value="1"/>
</dbReference>
<evidence type="ECO:0000313" key="13">
    <source>
        <dbReference type="Proteomes" id="UP000024443"/>
    </source>
</evidence>
<dbReference type="PANTHER" id="PTHR30349">
    <property type="entry name" value="PHAGE INTEGRASE-RELATED"/>
    <property type="match status" value="1"/>
</dbReference>
<dbReference type="InterPro" id="IPR013762">
    <property type="entry name" value="Integrase-like_cat_sf"/>
</dbReference>
<feature type="domain" description="Core-binding (CB)" evidence="11">
    <location>
        <begin position="82"/>
        <end position="160"/>
    </location>
</feature>
<evidence type="ECO:0000256" key="1">
    <source>
        <dbReference type="ARBA" id="ARBA00008857"/>
    </source>
</evidence>
<dbReference type="InterPro" id="IPR044068">
    <property type="entry name" value="CB"/>
</dbReference>
<dbReference type="GO" id="GO:0006310">
    <property type="term" value="P:DNA recombination"/>
    <property type="evidence" value="ECO:0007669"/>
    <property type="project" value="UniProtKB-KW"/>
</dbReference>
<dbReference type="OrthoDB" id="4255at10239"/>
<dbReference type="InterPro" id="IPR002104">
    <property type="entry name" value="Integrase_catalytic"/>
</dbReference>
<keyword evidence="13" id="KW-1185">Reference proteome</keyword>
<comment type="similarity">
    <text evidence="1">Belongs to the 'phage' integrase family.</text>
</comment>
<evidence type="ECO:0000256" key="8">
    <source>
        <dbReference type="ARBA" id="ARBA00023195"/>
    </source>
</evidence>
<dbReference type="KEGG" id="vg:19488222"/>
<keyword evidence="8" id="KW-1179">Viral genome integration</keyword>
<dbReference type="GO" id="GO:0016740">
    <property type="term" value="F:transferase activity"/>
    <property type="evidence" value="ECO:0007669"/>
    <property type="project" value="UniProtKB-KW"/>
</dbReference>
<dbReference type="Proteomes" id="UP000024443">
    <property type="component" value="Segment"/>
</dbReference>
<keyword evidence="4" id="KW-0378">Hydrolase</keyword>
<dbReference type="InterPro" id="IPR050090">
    <property type="entry name" value="Tyrosine_recombinase_XerCD"/>
</dbReference>
<keyword evidence="6 9" id="KW-0238">DNA-binding</keyword>
<evidence type="ECO:0000256" key="7">
    <source>
        <dbReference type="ARBA" id="ARBA00023172"/>
    </source>
</evidence>
<dbReference type="Pfam" id="PF00589">
    <property type="entry name" value="Phage_integrase"/>
    <property type="match status" value="1"/>
</dbReference>
<evidence type="ECO:0000259" key="10">
    <source>
        <dbReference type="PROSITE" id="PS51898"/>
    </source>
</evidence>
<dbReference type="RefSeq" id="YP_009032518.1">
    <property type="nucleotide sequence ID" value="NC_024148.1"/>
</dbReference>
<dbReference type="InterPro" id="IPR058717">
    <property type="entry name" value="Phage_L5_Integrase_N"/>
</dbReference>
<dbReference type="EMBL" id="KJ510415">
    <property type="protein sequence ID" value="AHY27096.1"/>
    <property type="molecule type" value="Genomic_DNA"/>
</dbReference>
<dbReference type="InterPro" id="IPR011010">
    <property type="entry name" value="DNA_brk_join_enz"/>
</dbReference>
<dbReference type="InterPro" id="IPR004107">
    <property type="entry name" value="Integrase_SAM-like_N"/>
</dbReference>